<feature type="compositionally biased region" description="Basic and acidic residues" evidence="1">
    <location>
        <begin position="50"/>
        <end position="63"/>
    </location>
</feature>
<keyword evidence="3" id="KW-1185">Reference proteome</keyword>
<evidence type="ECO:0000313" key="3">
    <source>
        <dbReference type="Proteomes" id="UP001168821"/>
    </source>
</evidence>
<dbReference type="AlphaFoldDB" id="A0AA38I7B9"/>
<name>A0AA38I7B9_9CUCU</name>
<evidence type="ECO:0000313" key="2">
    <source>
        <dbReference type="EMBL" id="KAJ3648329.1"/>
    </source>
</evidence>
<comment type="caution">
    <text evidence="2">The sequence shown here is derived from an EMBL/GenBank/DDBJ whole genome shotgun (WGS) entry which is preliminary data.</text>
</comment>
<dbReference type="EMBL" id="JALNTZ010000006">
    <property type="protein sequence ID" value="KAJ3648329.1"/>
    <property type="molecule type" value="Genomic_DNA"/>
</dbReference>
<sequence>MCRKLPSNCYVNRKIIRLSKTPPLSQILVPRLAKFSQRTANSNSKKSNKFKADARLRPESDVSHRRNDEVRALFKSRRFFRVNATNMAPDMWQTAQIAVILINGGGVDLVYYEKGVN</sequence>
<accession>A0AA38I7B9</accession>
<gene>
    <name evidence="2" type="ORF">Zmor_020140</name>
</gene>
<evidence type="ECO:0000256" key="1">
    <source>
        <dbReference type="SAM" id="MobiDB-lite"/>
    </source>
</evidence>
<dbReference type="Proteomes" id="UP001168821">
    <property type="component" value="Unassembled WGS sequence"/>
</dbReference>
<feature type="region of interest" description="Disordered" evidence="1">
    <location>
        <begin position="38"/>
        <end position="63"/>
    </location>
</feature>
<proteinExistence type="predicted"/>
<protein>
    <submittedName>
        <fullName evidence="2">Uncharacterized protein</fullName>
    </submittedName>
</protein>
<organism evidence="2 3">
    <name type="scientific">Zophobas morio</name>
    <dbReference type="NCBI Taxonomy" id="2755281"/>
    <lineage>
        <taxon>Eukaryota</taxon>
        <taxon>Metazoa</taxon>
        <taxon>Ecdysozoa</taxon>
        <taxon>Arthropoda</taxon>
        <taxon>Hexapoda</taxon>
        <taxon>Insecta</taxon>
        <taxon>Pterygota</taxon>
        <taxon>Neoptera</taxon>
        <taxon>Endopterygota</taxon>
        <taxon>Coleoptera</taxon>
        <taxon>Polyphaga</taxon>
        <taxon>Cucujiformia</taxon>
        <taxon>Tenebrionidae</taxon>
        <taxon>Zophobas</taxon>
    </lineage>
</organism>
<reference evidence="2" key="1">
    <citation type="journal article" date="2023" name="G3 (Bethesda)">
        <title>Whole genome assemblies of Zophobas morio and Tenebrio molitor.</title>
        <authorList>
            <person name="Kaur S."/>
            <person name="Stinson S.A."/>
            <person name="diCenzo G.C."/>
        </authorList>
    </citation>
    <scope>NUCLEOTIDE SEQUENCE</scope>
    <source>
        <strain evidence="2">QUZm001</strain>
    </source>
</reference>